<protein>
    <submittedName>
        <fullName evidence="1">11766_t:CDS:1</fullName>
    </submittedName>
</protein>
<accession>A0ACA9Q3N6</accession>
<feature type="non-terminal residue" evidence="1">
    <location>
        <position position="299"/>
    </location>
</feature>
<gene>
    <name evidence="1" type="ORF">ACOLOM_LOCUS11879</name>
</gene>
<comment type="caution">
    <text evidence="1">The sequence shown here is derived from an EMBL/GenBank/DDBJ whole genome shotgun (WGS) entry which is preliminary data.</text>
</comment>
<reference evidence="1" key="1">
    <citation type="submission" date="2021-06" db="EMBL/GenBank/DDBJ databases">
        <authorList>
            <person name="Kallberg Y."/>
            <person name="Tangrot J."/>
            <person name="Rosling A."/>
        </authorList>
    </citation>
    <scope>NUCLEOTIDE SEQUENCE</scope>
    <source>
        <strain evidence="1">CL356</strain>
    </source>
</reference>
<keyword evidence="2" id="KW-1185">Reference proteome</keyword>
<feature type="non-terminal residue" evidence="1">
    <location>
        <position position="1"/>
    </location>
</feature>
<name>A0ACA9Q3N6_9GLOM</name>
<evidence type="ECO:0000313" key="2">
    <source>
        <dbReference type="Proteomes" id="UP000789525"/>
    </source>
</evidence>
<dbReference type="Proteomes" id="UP000789525">
    <property type="component" value="Unassembled WGS sequence"/>
</dbReference>
<sequence length="299" mass="33155">ENYLKQTPARTVGLQGPDQEIKTLELMQKASESISDADMVDVLLRGAEQHWSLMPLHACLSLVRPASFMYGQASNPGWGNSASFPQWLGQNSKQNKLQRTLGDIQAKMRMKVSGDKTEIRRQYIPALAPQLVDPLGQGKVFTQSHFKVERNNSSFKDNIQNVIDIMDAYYLSREDWDTIVELGVGDRSETSVLKGIPTATKTAFTRTQLTHQKSYNGADHPIAFHKGTDLGAPIKKIAAKDVPDVEEAFDIDDEVPEDEEDVKPKAKDTGINDKLVKEGKAKATKDTKGKSTSKEAKKV</sequence>
<organism evidence="1 2">
    <name type="scientific">Acaulospora colombiana</name>
    <dbReference type="NCBI Taxonomy" id="27376"/>
    <lineage>
        <taxon>Eukaryota</taxon>
        <taxon>Fungi</taxon>
        <taxon>Fungi incertae sedis</taxon>
        <taxon>Mucoromycota</taxon>
        <taxon>Glomeromycotina</taxon>
        <taxon>Glomeromycetes</taxon>
        <taxon>Diversisporales</taxon>
        <taxon>Acaulosporaceae</taxon>
        <taxon>Acaulospora</taxon>
    </lineage>
</organism>
<dbReference type="EMBL" id="CAJVPT010044989">
    <property type="protein sequence ID" value="CAG8735358.1"/>
    <property type="molecule type" value="Genomic_DNA"/>
</dbReference>
<evidence type="ECO:0000313" key="1">
    <source>
        <dbReference type="EMBL" id="CAG8735358.1"/>
    </source>
</evidence>
<proteinExistence type="predicted"/>